<feature type="domain" description="M23ase beta-sheet core" evidence="3">
    <location>
        <begin position="303"/>
        <end position="396"/>
    </location>
</feature>
<keyword evidence="1" id="KW-0175">Coiled coil</keyword>
<dbReference type="Proteomes" id="UP000697710">
    <property type="component" value="Unassembled WGS sequence"/>
</dbReference>
<reference evidence="4" key="2">
    <citation type="journal article" date="2021" name="Microbiome">
        <title>Successional dynamics and alternative stable states in a saline activated sludge microbial community over 9 years.</title>
        <authorList>
            <person name="Wang Y."/>
            <person name="Ye J."/>
            <person name="Ju F."/>
            <person name="Liu L."/>
            <person name="Boyd J.A."/>
            <person name="Deng Y."/>
            <person name="Parks D.H."/>
            <person name="Jiang X."/>
            <person name="Yin X."/>
            <person name="Woodcroft B.J."/>
            <person name="Tyson G.W."/>
            <person name="Hugenholtz P."/>
            <person name="Polz M.F."/>
            <person name="Zhang T."/>
        </authorList>
    </citation>
    <scope>NUCLEOTIDE SEQUENCE</scope>
    <source>
        <strain evidence="4">HKST-UBA01</strain>
    </source>
</reference>
<feature type="coiled-coil region" evidence="1">
    <location>
        <begin position="223"/>
        <end position="260"/>
    </location>
</feature>
<dbReference type="PANTHER" id="PTHR21666:SF270">
    <property type="entry name" value="MUREIN HYDROLASE ACTIVATOR ENVC"/>
    <property type="match status" value="1"/>
</dbReference>
<evidence type="ECO:0000259" key="3">
    <source>
        <dbReference type="Pfam" id="PF01551"/>
    </source>
</evidence>
<keyword evidence="2" id="KW-1133">Transmembrane helix</keyword>
<dbReference type="Pfam" id="PF01551">
    <property type="entry name" value="Peptidase_M23"/>
    <property type="match status" value="1"/>
</dbReference>
<protein>
    <submittedName>
        <fullName evidence="4">Peptidoglycan DD-metalloendopeptidase family protein</fullName>
    </submittedName>
</protein>
<evidence type="ECO:0000313" key="5">
    <source>
        <dbReference type="Proteomes" id="UP000697710"/>
    </source>
</evidence>
<dbReference type="AlphaFoldDB" id="A0A956RMW6"/>
<feature type="transmembrane region" description="Helical" evidence="2">
    <location>
        <begin position="21"/>
        <end position="40"/>
    </location>
</feature>
<proteinExistence type="predicted"/>
<accession>A0A956RMW6</accession>
<feature type="coiled-coil region" evidence="1">
    <location>
        <begin position="51"/>
        <end position="109"/>
    </location>
</feature>
<evidence type="ECO:0000256" key="1">
    <source>
        <dbReference type="SAM" id="Coils"/>
    </source>
</evidence>
<comment type="caution">
    <text evidence="4">The sequence shown here is derived from an EMBL/GenBank/DDBJ whole genome shotgun (WGS) entry which is preliminary data.</text>
</comment>
<name>A0A956RMW6_UNCEI</name>
<dbReference type="InterPro" id="IPR016047">
    <property type="entry name" value="M23ase_b-sheet_dom"/>
</dbReference>
<keyword evidence="2" id="KW-0812">Transmembrane</keyword>
<dbReference type="EMBL" id="JAGQHR010000077">
    <property type="protein sequence ID" value="MCA9726866.1"/>
    <property type="molecule type" value="Genomic_DNA"/>
</dbReference>
<dbReference type="Gene3D" id="6.10.250.3150">
    <property type="match status" value="1"/>
</dbReference>
<organism evidence="4 5">
    <name type="scientific">Eiseniibacteriota bacterium</name>
    <dbReference type="NCBI Taxonomy" id="2212470"/>
    <lineage>
        <taxon>Bacteria</taxon>
        <taxon>Candidatus Eiseniibacteriota</taxon>
    </lineage>
</organism>
<evidence type="ECO:0000256" key="2">
    <source>
        <dbReference type="SAM" id="Phobius"/>
    </source>
</evidence>
<evidence type="ECO:0000313" key="4">
    <source>
        <dbReference type="EMBL" id="MCA9726866.1"/>
    </source>
</evidence>
<dbReference type="PANTHER" id="PTHR21666">
    <property type="entry name" value="PEPTIDASE-RELATED"/>
    <property type="match status" value="1"/>
</dbReference>
<dbReference type="SUPFAM" id="SSF51261">
    <property type="entry name" value="Duplicated hybrid motif"/>
    <property type="match status" value="1"/>
</dbReference>
<dbReference type="GO" id="GO:0004222">
    <property type="term" value="F:metalloendopeptidase activity"/>
    <property type="evidence" value="ECO:0007669"/>
    <property type="project" value="TreeGrafter"/>
</dbReference>
<reference evidence="4" key="1">
    <citation type="submission" date="2020-04" db="EMBL/GenBank/DDBJ databases">
        <authorList>
            <person name="Zhang T."/>
        </authorList>
    </citation>
    <scope>NUCLEOTIDE SEQUENCE</scope>
    <source>
        <strain evidence="4">HKST-UBA01</strain>
    </source>
</reference>
<gene>
    <name evidence="4" type="ORF">KC729_04225</name>
</gene>
<dbReference type="InterPro" id="IPR050570">
    <property type="entry name" value="Cell_wall_metabolism_enzyme"/>
</dbReference>
<sequence length="402" mass="45209">MTRSCAKAGPGPRAGARRTTLGWIAVAVIALCVGVGNPGWGADVDARRAELEKLKGQIESNRGEIEKLRAREAEKEQLQVTIDRDRDLTRRYLEQLAAQERDLRDSQSERQKDLLALEVRIDETTDRLRRRLLHYYKLRHVKGGELLFSSNSFPEVFARSQFLVRMIEHDRVDLLALAQDRAEAARVSSQITERRQELDGLIAEKKREETRLAAEHADVGRQLAGIQSERQAHEARLRELEETQSRIRKLLEQLEKARSEGSGPAVGGDFAKLQGRLRWPVRGRVVAEFGFEVHPKYGTKVPQNGIIIAAPEGTPIQAAASGRVEFVDWYDGYGRTVILNHGGGFYTLYAHASAVLVHRGDTVTAGEEIARVGDTDSVRGFCLHFEVRRQQDALDPRDWLSP</sequence>
<dbReference type="Gene3D" id="2.70.70.10">
    <property type="entry name" value="Glucose Permease (Domain IIA)"/>
    <property type="match status" value="1"/>
</dbReference>
<dbReference type="CDD" id="cd12797">
    <property type="entry name" value="M23_peptidase"/>
    <property type="match status" value="1"/>
</dbReference>
<keyword evidence="2" id="KW-0472">Membrane</keyword>
<dbReference type="InterPro" id="IPR011055">
    <property type="entry name" value="Dup_hybrid_motif"/>
</dbReference>